<accession>A0A444VRY2</accession>
<sequence>MCLVVKMFLSHFLRFKNKKIVYLKPKSIDSALCFIVLLKNK</sequence>
<dbReference type="EMBL" id="JUIV01000036">
    <property type="protein sequence ID" value="RYJ36388.1"/>
    <property type="molecule type" value="Genomic_DNA"/>
</dbReference>
<protein>
    <submittedName>
        <fullName evidence="1">Uncharacterized protein</fullName>
    </submittedName>
</protein>
<dbReference type="AlphaFoldDB" id="A0A444VRY2"/>
<gene>
    <name evidence="1" type="ORF">NU08_4584</name>
</gene>
<evidence type="ECO:0000313" key="2">
    <source>
        <dbReference type="Proteomes" id="UP000290433"/>
    </source>
</evidence>
<comment type="caution">
    <text evidence="1">The sequence shown here is derived from an EMBL/GenBank/DDBJ whole genome shotgun (WGS) entry which is preliminary data.</text>
</comment>
<reference evidence="1 2" key="1">
    <citation type="submission" date="2014-12" db="EMBL/GenBank/DDBJ databases">
        <title>Genome sequence of Flavobacterium anhuiense RCM74.</title>
        <authorList>
            <person name="Kim J.F."/>
            <person name="Song J.Y."/>
            <person name="Kwak M.-J."/>
            <person name="Lee S.-W."/>
        </authorList>
    </citation>
    <scope>NUCLEOTIDE SEQUENCE [LARGE SCALE GENOMIC DNA]</scope>
    <source>
        <strain evidence="1 2">RCM74</strain>
    </source>
</reference>
<evidence type="ECO:0000313" key="1">
    <source>
        <dbReference type="EMBL" id="RYJ36388.1"/>
    </source>
</evidence>
<proteinExistence type="predicted"/>
<dbReference type="Proteomes" id="UP000290433">
    <property type="component" value="Unassembled WGS sequence"/>
</dbReference>
<organism evidence="1 2">
    <name type="scientific">Flavobacterium anhuiense</name>
    <dbReference type="NCBI Taxonomy" id="459526"/>
    <lineage>
        <taxon>Bacteria</taxon>
        <taxon>Pseudomonadati</taxon>
        <taxon>Bacteroidota</taxon>
        <taxon>Flavobacteriia</taxon>
        <taxon>Flavobacteriales</taxon>
        <taxon>Flavobacteriaceae</taxon>
        <taxon>Flavobacterium</taxon>
    </lineage>
</organism>
<name>A0A444VRY2_9FLAO</name>